<proteinExistence type="predicted"/>
<comment type="subcellular location">
    <subcellularLocation>
        <location evidence="1">Membrane</location>
        <topology evidence="1">Multi-pass membrane protein</topology>
    </subcellularLocation>
</comment>
<evidence type="ECO:0000256" key="2">
    <source>
        <dbReference type="ARBA" id="ARBA00022448"/>
    </source>
</evidence>
<feature type="transmembrane region" description="Helical" evidence="7">
    <location>
        <begin position="234"/>
        <end position="256"/>
    </location>
</feature>
<dbReference type="PRINTS" id="PR00447">
    <property type="entry name" value="NATRESASSCMP"/>
</dbReference>
<evidence type="ECO:0000256" key="1">
    <source>
        <dbReference type="ARBA" id="ARBA00004141"/>
    </source>
</evidence>
<keyword evidence="9" id="KW-1185">Reference proteome</keyword>
<dbReference type="GO" id="GO:0015293">
    <property type="term" value="F:symporter activity"/>
    <property type="evidence" value="ECO:0007669"/>
    <property type="project" value="UniProtKB-KW"/>
</dbReference>
<feature type="transmembrane region" description="Helical" evidence="7">
    <location>
        <begin position="321"/>
        <end position="338"/>
    </location>
</feature>
<dbReference type="AlphaFoldDB" id="A0A6M0CEX5"/>
<feature type="transmembrane region" description="Helical" evidence="7">
    <location>
        <begin position="344"/>
        <end position="367"/>
    </location>
</feature>
<dbReference type="GO" id="GO:0034755">
    <property type="term" value="P:iron ion transmembrane transport"/>
    <property type="evidence" value="ECO:0007669"/>
    <property type="project" value="TreeGrafter"/>
</dbReference>
<keyword evidence="6 7" id="KW-0472">Membrane</keyword>
<feature type="transmembrane region" description="Helical" evidence="7">
    <location>
        <begin position="38"/>
        <end position="57"/>
    </location>
</feature>
<feature type="transmembrane region" description="Helical" evidence="7">
    <location>
        <begin position="276"/>
        <end position="309"/>
    </location>
</feature>
<organism evidence="8 9">
    <name type="scientific">Spongiivirga citrea</name>
    <dbReference type="NCBI Taxonomy" id="1481457"/>
    <lineage>
        <taxon>Bacteria</taxon>
        <taxon>Pseudomonadati</taxon>
        <taxon>Bacteroidota</taxon>
        <taxon>Flavobacteriia</taxon>
        <taxon>Flavobacteriales</taxon>
        <taxon>Flavobacteriaceae</taxon>
        <taxon>Spongiivirga</taxon>
    </lineage>
</organism>
<dbReference type="Proteomes" id="UP000474296">
    <property type="component" value="Unassembled WGS sequence"/>
</dbReference>
<evidence type="ECO:0000256" key="6">
    <source>
        <dbReference type="ARBA" id="ARBA00023136"/>
    </source>
</evidence>
<dbReference type="Pfam" id="PF01566">
    <property type="entry name" value="Nramp"/>
    <property type="match status" value="1"/>
</dbReference>
<feature type="transmembrane region" description="Helical" evidence="7">
    <location>
        <begin position="12"/>
        <end position="32"/>
    </location>
</feature>
<keyword evidence="2" id="KW-0813">Transport</keyword>
<feature type="transmembrane region" description="Helical" evidence="7">
    <location>
        <begin position="379"/>
        <end position="401"/>
    </location>
</feature>
<evidence type="ECO:0000313" key="8">
    <source>
        <dbReference type="EMBL" id="NER16376.1"/>
    </source>
</evidence>
<dbReference type="EMBL" id="JAABOQ010000002">
    <property type="protein sequence ID" value="NER16376.1"/>
    <property type="molecule type" value="Genomic_DNA"/>
</dbReference>
<comment type="caution">
    <text evidence="8">The sequence shown here is derived from an EMBL/GenBank/DDBJ whole genome shotgun (WGS) entry which is preliminary data.</text>
</comment>
<feature type="transmembrane region" description="Helical" evidence="7">
    <location>
        <begin position="153"/>
        <end position="172"/>
    </location>
</feature>
<dbReference type="PANTHER" id="PTHR11706">
    <property type="entry name" value="SOLUTE CARRIER PROTEIN FAMILY 11 MEMBER"/>
    <property type="match status" value="1"/>
</dbReference>
<protein>
    <submittedName>
        <fullName evidence="8">Divalent metal cation transporter</fullName>
    </submittedName>
</protein>
<accession>A0A6M0CEX5</accession>
<keyword evidence="3 7" id="KW-0812">Transmembrane</keyword>
<evidence type="ECO:0000256" key="3">
    <source>
        <dbReference type="ARBA" id="ARBA00022692"/>
    </source>
</evidence>
<keyword evidence="4" id="KW-0769">Symport</keyword>
<dbReference type="NCBIfam" id="NF037982">
    <property type="entry name" value="Nramp_1"/>
    <property type="match status" value="1"/>
</dbReference>
<reference evidence="8 9" key="1">
    <citation type="submission" date="2020-01" db="EMBL/GenBank/DDBJ databases">
        <title>Spongiivirga citrea KCTC 32990T.</title>
        <authorList>
            <person name="Wang G."/>
        </authorList>
    </citation>
    <scope>NUCLEOTIDE SEQUENCE [LARGE SCALE GENOMIC DNA]</scope>
    <source>
        <strain evidence="8 9">KCTC 32990</strain>
    </source>
</reference>
<dbReference type="GO" id="GO:0015086">
    <property type="term" value="F:cadmium ion transmembrane transporter activity"/>
    <property type="evidence" value="ECO:0007669"/>
    <property type="project" value="TreeGrafter"/>
</dbReference>
<dbReference type="InterPro" id="IPR001046">
    <property type="entry name" value="NRAMP_fam"/>
</dbReference>
<dbReference type="PANTHER" id="PTHR11706:SF33">
    <property type="entry name" value="NATURAL RESISTANCE-ASSOCIATED MACROPHAGE PROTEIN 2"/>
    <property type="match status" value="1"/>
</dbReference>
<evidence type="ECO:0000313" key="9">
    <source>
        <dbReference type="Proteomes" id="UP000474296"/>
    </source>
</evidence>
<dbReference type="GO" id="GO:0005384">
    <property type="term" value="F:manganese ion transmembrane transporter activity"/>
    <property type="evidence" value="ECO:0007669"/>
    <property type="project" value="TreeGrafter"/>
</dbReference>
<name>A0A6M0CEX5_9FLAO</name>
<dbReference type="GO" id="GO:0005886">
    <property type="term" value="C:plasma membrane"/>
    <property type="evidence" value="ECO:0007669"/>
    <property type="project" value="TreeGrafter"/>
</dbReference>
<evidence type="ECO:0000256" key="4">
    <source>
        <dbReference type="ARBA" id="ARBA00022847"/>
    </source>
</evidence>
<evidence type="ECO:0000256" key="7">
    <source>
        <dbReference type="SAM" id="Phobius"/>
    </source>
</evidence>
<sequence>MFRFLKNIGPGPLVAAAFIGPGTVTVCSLAGVRFGYSLLWALVISIAATIILQEMAARLGLISKAGLSDAIRSQLQHPFLKIVTLFLIVSAIIIGNAAYEAGNVTGGVLGLETIVGSGQLQLGSRSYNYLSIIIGFIAFGLLYIGNYKFIERILLTLVILMSLSFLITAIVTKPDISAILKGIFVPNLNEDTILDVAALIGTTVVPYNLFLHASLVNTKWKGEISLKSVRLDTYVAIILGGLVSMMVVITATAITSGEITNGADLAKSLEPLFGSYAKYVMGIGLFAAGLTSAITAPLAAAYVAAGCFGWKSDLRSNKFRAVWALVLIVGILFSSLSISAIEVIWFAQIANGILLPVIAIFLLWIMNKKSVLGAHTNTLLQNILGIVIVLFTIFLGTKSILKVISNL</sequence>
<feature type="transmembrane region" description="Helical" evidence="7">
    <location>
        <begin position="192"/>
        <end position="213"/>
    </location>
</feature>
<evidence type="ECO:0000256" key="5">
    <source>
        <dbReference type="ARBA" id="ARBA00022989"/>
    </source>
</evidence>
<keyword evidence="5 7" id="KW-1133">Transmembrane helix</keyword>
<feature type="transmembrane region" description="Helical" evidence="7">
    <location>
        <begin position="78"/>
        <end position="99"/>
    </location>
</feature>
<feature type="transmembrane region" description="Helical" evidence="7">
    <location>
        <begin position="127"/>
        <end position="146"/>
    </location>
</feature>
<dbReference type="RefSeq" id="WP_164029651.1">
    <property type="nucleotide sequence ID" value="NZ_JAABOQ010000002.1"/>
</dbReference>
<gene>
    <name evidence="8" type="ORF">GWK10_04100</name>
</gene>